<reference evidence="2" key="1">
    <citation type="submission" date="2014-09" db="EMBL/GenBank/DDBJ databases">
        <authorList>
            <person name="Magalhaes I.L.F."/>
            <person name="Oliveira U."/>
            <person name="Santos F.R."/>
            <person name="Vidigal T.H.D.A."/>
            <person name="Brescovit A.D."/>
            <person name="Santos A.J."/>
        </authorList>
    </citation>
    <scope>NUCLEOTIDE SEQUENCE</scope>
    <source>
        <tissue evidence="2">Shoot tissue taken approximately 20 cm above the soil surface</tissue>
    </source>
</reference>
<feature type="compositionally biased region" description="Low complexity" evidence="1">
    <location>
        <begin position="47"/>
        <end position="60"/>
    </location>
</feature>
<sequence>MERRAARRARTHQSLASTGRSSSSSSSGSSGVPASAPRKSSCHCGVAWSASASVRSSETARGGKSASFRGTLPKLPGWSWAPVGLG</sequence>
<protein>
    <submittedName>
        <fullName evidence="2">Uncharacterized protein</fullName>
    </submittedName>
</protein>
<reference evidence="2" key="2">
    <citation type="journal article" date="2015" name="Data Brief">
        <title>Shoot transcriptome of the giant reed, Arundo donax.</title>
        <authorList>
            <person name="Barrero R.A."/>
            <person name="Guerrero F.D."/>
            <person name="Moolhuijzen P."/>
            <person name="Goolsby J.A."/>
            <person name="Tidwell J."/>
            <person name="Bellgard S.E."/>
            <person name="Bellgard M.I."/>
        </authorList>
    </citation>
    <scope>NUCLEOTIDE SEQUENCE</scope>
    <source>
        <tissue evidence="2">Shoot tissue taken approximately 20 cm above the soil surface</tissue>
    </source>
</reference>
<dbReference type="EMBL" id="GBRH01282870">
    <property type="protein sequence ID" value="JAD15025.1"/>
    <property type="molecule type" value="Transcribed_RNA"/>
</dbReference>
<evidence type="ECO:0000313" key="2">
    <source>
        <dbReference type="EMBL" id="JAD15025.1"/>
    </source>
</evidence>
<organism evidence="2">
    <name type="scientific">Arundo donax</name>
    <name type="common">Giant reed</name>
    <name type="synonym">Donax arundinaceus</name>
    <dbReference type="NCBI Taxonomy" id="35708"/>
    <lineage>
        <taxon>Eukaryota</taxon>
        <taxon>Viridiplantae</taxon>
        <taxon>Streptophyta</taxon>
        <taxon>Embryophyta</taxon>
        <taxon>Tracheophyta</taxon>
        <taxon>Spermatophyta</taxon>
        <taxon>Magnoliopsida</taxon>
        <taxon>Liliopsida</taxon>
        <taxon>Poales</taxon>
        <taxon>Poaceae</taxon>
        <taxon>PACMAD clade</taxon>
        <taxon>Arundinoideae</taxon>
        <taxon>Arundineae</taxon>
        <taxon>Arundo</taxon>
    </lineage>
</organism>
<feature type="region of interest" description="Disordered" evidence="1">
    <location>
        <begin position="1"/>
        <end position="86"/>
    </location>
</feature>
<name>A0A0A9N5G7_ARUDO</name>
<proteinExistence type="predicted"/>
<feature type="compositionally biased region" description="Low complexity" evidence="1">
    <location>
        <begin position="14"/>
        <end position="36"/>
    </location>
</feature>
<accession>A0A0A9N5G7</accession>
<feature type="compositionally biased region" description="Basic residues" evidence="1">
    <location>
        <begin position="1"/>
        <end position="11"/>
    </location>
</feature>
<dbReference type="AlphaFoldDB" id="A0A0A9N5G7"/>
<evidence type="ECO:0000256" key="1">
    <source>
        <dbReference type="SAM" id="MobiDB-lite"/>
    </source>
</evidence>